<gene>
    <name evidence="8" type="ORF">GXW71_19375</name>
</gene>
<evidence type="ECO:0000256" key="6">
    <source>
        <dbReference type="SAM" id="Phobius"/>
    </source>
</evidence>
<feature type="transmembrane region" description="Helical" evidence="6">
    <location>
        <begin position="56"/>
        <end position="77"/>
    </location>
</feature>
<dbReference type="RefSeq" id="WP_211854212.1">
    <property type="nucleotide sequence ID" value="NZ_JAAGBB010000024.1"/>
</dbReference>
<reference evidence="9" key="1">
    <citation type="journal article" date="2021" name="Syst. Appl. Microbiol.">
        <title>Roseomonas hellenica sp. nov., isolated from roots of wild-growing Alkanna tinctoria.</title>
        <authorList>
            <person name="Rat A."/>
            <person name="Naranjo H.D."/>
            <person name="Lebbe L."/>
            <person name="Cnockaert M."/>
            <person name="Krigas N."/>
            <person name="Grigoriadou K."/>
            <person name="Maloupa E."/>
            <person name="Willems A."/>
        </authorList>
    </citation>
    <scope>NUCLEOTIDE SEQUENCE [LARGE SCALE GENOMIC DNA]</scope>
    <source>
        <strain evidence="9">LMG 31523</strain>
    </source>
</reference>
<feature type="transmembrane region" description="Helical" evidence="6">
    <location>
        <begin position="142"/>
        <end position="164"/>
    </location>
</feature>
<comment type="caution">
    <text evidence="8">The sequence shown here is derived from an EMBL/GenBank/DDBJ whole genome shotgun (WGS) entry which is preliminary data.</text>
</comment>
<dbReference type="InterPro" id="IPR032816">
    <property type="entry name" value="VTT_dom"/>
</dbReference>
<evidence type="ECO:0000313" key="8">
    <source>
        <dbReference type="EMBL" id="MBR0666529.1"/>
    </source>
</evidence>
<keyword evidence="4 6" id="KW-1133">Transmembrane helix</keyword>
<keyword evidence="3 6" id="KW-0812">Transmembrane</keyword>
<evidence type="ECO:0000256" key="4">
    <source>
        <dbReference type="ARBA" id="ARBA00022989"/>
    </source>
</evidence>
<evidence type="ECO:0000256" key="3">
    <source>
        <dbReference type="ARBA" id="ARBA00022692"/>
    </source>
</evidence>
<protein>
    <submittedName>
        <fullName evidence="8">Membrane-associated protein</fullName>
    </submittedName>
</protein>
<keyword evidence="9" id="KW-1185">Reference proteome</keyword>
<sequence length="217" mass="22409">MDPLGSLIAWAADYGIAGLLGVAVFERLVPMLPSYGFLVAVGIGAAEGGWSVPAAFLVTTAGSLAGCFAYYALAAAIGEARSIAFFTRFARLFGVSPARVARLIAYFRDNQRALVFGAQLVPTVRLIAPGIAGLLGTDVRLFAIASAAGIALWNGLFIGVGYLASFATAAANASMLALQILAVLLLCEGLAALAWHGLRRRRGRLAPIPASAISGKE</sequence>
<dbReference type="PANTHER" id="PTHR42709">
    <property type="entry name" value="ALKALINE PHOSPHATASE LIKE PROTEIN"/>
    <property type="match status" value="1"/>
</dbReference>
<evidence type="ECO:0000256" key="2">
    <source>
        <dbReference type="ARBA" id="ARBA00022475"/>
    </source>
</evidence>
<feature type="domain" description="VTT" evidence="7">
    <location>
        <begin position="32"/>
        <end position="162"/>
    </location>
</feature>
<feature type="transmembrane region" description="Helical" evidence="6">
    <location>
        <begin position="6"/>
        <end position="25"/>
    </location>
</feature>
<feature type="transmembrane region" description="Helical" evidence="6">
    <location>
        <begin position="176"/>
        <end position="195"/>
    </location>
</feature>
<evidence type="ECO:0000313" key="9">
    <source>
        <dbReference type="Proteomes" id="UP001196870"/>
    </source>
</evidence>
<proteinExistence type="predicted"/>
<evidence type="ECO:0000259" key="7">
    <source>
        <dbReference type="Pfam" id="PF09335"/>
    </source>
</evidence>
<name>A0ABS5F1T8_9PROT</name>
<feature type="transmembrane region" description="Helical" evidence="6">
    <location>
        <begin position="113"/>
        <end position="135"/>
    </location>
</feature>
<organism evidence="8 9">
    <name type="scientific">Plastoroseomonas hellenica</name>
    <dbReference type="NCBI Taxonomy" id="2687306"/>
    <lineage>
        <taxon>Bacteria</taxon>
        <taxon>Pseudomonadati</taxon>
        <taxon>Pseudomonadota</taxon>
        <taxon>Alphaproteobacteria</taxon>
        <taxon>Acetobacterales</taxon>
        <taxon>Acetobacteraceae</taxon>
        <taxon>Plastoroseomonas</taxon>
    </lineage>
</organism>
<dbReference type="PANTHER" id="PTHR42709:SF6">
    <property type="entry name" value="UNDECAPRENYL PHOSPHATE TRANSPORTER A"/>
    <property type="match status" value="1"/>
</dbReference>
<accession>A0ABS5F1T8</accession>
<keyword evidence="2" id="KW-1003">Cell membrane</keyword>
<keyword evidence="5 6" id="KW-0472">Membrane</keyword>
<dbReference type="Pfam" id="PF09335">
    <property type="entry name" value="VTT_dom"/>
    <property type="match status" value="1"/>
</dbReference>
<evidence type="ECO:0000256" key="1">
    <source>
        <dbReference type="ARBA" id="ARBA00004651"/>
    </source>
</evidence>
<comment type="subcellular location">
    <subcellularLocation>
        <location evidence="1">Cell membrane</location>
        <topology evidence="1">Multi-pass membrane protein</topology>
    </subcellularLocation>
</comment>
<evidence type="ECO:0000256" key="5">
    <source>
        <dbReference type="ARBA" id="ARBA00023136"/>
    </source>
</evidence>
<dbReference type="Proteomes" id="UP001196870">
    <property type="component" value="Unassembled WGS sequence"/>
</dbReference>
<dbReference type="InterPro" id="IPR051311">
    <property type="entry name" value="DedA_domain"/>
</dbReference>
<dbReference type="EMBL" id="JAAGBB010000024">
    <property type="protein sequence ID" value="MBR0666529.1"/>
    <property type="molecule type" value="Genomic_DNA"/>
</dbReference>